<proteinExistence type="inferred from homology"/>
<dbReference type="PANTHER" id="PTHR46577:SF1">
    <property type="entry name" value="HTH-TYPE TRANSCRIPTIONAL REGULATORY PROTEIN GABR"/>
    <property type="match status" value="1"/>
</dbReference>
<dbReference type="Proteomes" id="UP000613208">
    <property type="component" value="Unassembled WGS sequence"/>
</dbReference>
<evidence type="ECO:0000256" key="3">
    <source>
        <dbReference type="ARBA" id="ARBA00023015"/>
    </source>
</evidence>
<dbReference type="GO" id="GO:0003700">
    <property type="term" value="F:DNA-binding transcription factor activity"/>
    <property type="evidence" value="ECO:0007669"/>
    <property type="project" value="InterPro"/>
</dbReference>
<dbReference type="InterPro" id="IPR000524">
    <property type="entry name" value="Tscrpt_reg_HTH_GntR"/>
</dbReference>
<evidence type="ECO:0000313" key="7">
    <source>
        <dbReference type="EMBL" id="GFO85618.1"/>
    </source>
</evidence>
<dbReference type="PRINTS" id="PR00035">
    <property type="entry name" value="HTHGNTR"/>
</dbReference>
<gene>
    <name evidence="7" type="ORF">ANBU17_19650</name>
</gene>
<dbReference type="Gene3D" id="3.40.640.10">
    <property type="entry name" value="Type I PLP-dependent aspartate aminotransferase-like (Major domain)"/>
    <property type="match status" value="1"/>
</dbReference>
<dbReference type="InterPro" id="IPR036388">
    <property type="entry name" value="WH-like_DNA-bd_sf"/>
</dbReference>
<keyword evidence="8" id="KW-1185">Reference proteome</keyword>
<dbReference type="PANTHER" id="PTHR46577">
    <property type="entry name" value="HTH-TYPE TRANSCRIPTIONAL REGULATORY PROTEIN GABR"/>
    <property type="match status" value="1"/>
</dbReference>
<dbReference type="SUPFAM" id="SSF53383">
    <property type="entry name" value="PLP-dependent transferases"/>
    <property type="match status" value="1"/>
</dbReference>
<evidence type="ECO:0000313" key="8">
    <source>
        <dbReference type="Proteomes" id="UP000613208"/>
    </source>
</evidence>
<dbReference type="RefSeq" id="WP_201311318.1">
    <property type="nucleotide sequence ID" value="NZ_BLYI01000043.1"/>
</dbReference>
<dbReference type="EMBL" id="BLYI01000043">
    <property type="protein sequence ID" value="GFO85618.1"/>
    <property type="molecule type" value="Genomic_DNA"/>
</dbReference>
<dbReference type="InterPro" id="IPR015421">
    <property type="entry name" value="PyrdxlP-dep_Trfase_major"/>
</dbReference>
<evidence type="ECO:0000256" key="4">
    <source>
        <dbReference type="ARBA" id="ARBA00023125"/>
    </source>
</evidence>
<dbReference type="CDD" id="cd07377">
    <property type="entry name" value="WHTH_GntR"/>
    <property type="match status" value="1"/>
</dbReference>
<protein>
    <submittedName>
        <fullName evidence="7">GntR family transcriptional regulator</fullName>
    </submittedName>
</protein>
<dbReference type="GO" id="GO:0030170">
    <property type="term" value="F:pyridoxal phosphate binding"/>
    <property type="evidence" value="ECO:0007669"/>
    <property type="project" value="InterPro"/>
</dbReference>
<reference evidence="7" key="1">
    <citation type="submission" date="2020-06" db="EMBL/GenBank/DDBJ databases">
        <title>Characterization of fructooligosaccharide metabolism and fructooligosaccharide-degrading enzymes in human commensal butyrate producers.</title>
        <authorList>
            <person name="Tanno H."/>
            <person name="Fujii T."/>
            <person name="Hirano K."/>
            <person name="Maeno S."/>
            <person name="Tonozuka T."/>
            <person name="Sakamoto M."/>
            <person name="Ohkuma M."/>
            <person name="Tochio T."/>
            <person name="Endo A."/>
        </authorList>
    </citation>
    <scope>NUCLEOTIDE SEQUENCE</scope>
    <source>
        <strain evidence="7">JCM 17466</strain>
    </source>
</reference>
<evidence type="ECO:0000256" key="1">
    <source>
        <dbReference type="ARBA" id="ARBA00005384"/>
    </source>
</evidence>
<dbReference type="InterPro" id="IPR036390">
    <property type="entry name" value="WH_DNA-bd_sf"/>
</dbReference>
<keyword evidence="5" id="KW-0804">Transcription</keyword>
<evidence type="ECO:0000259" key="6">
    <source>
        <dbReference type="PROSITE" id="PS50949"/>
    </source>
</evidence>
<evidence type="ECO:0000256" key="2">
    <source>
        <dbReference type="ARBA" id="ARBA00022898"/>
    </source>
</evidence>
<dbReference type="SMART" id="SM00345">
    <property type="entry name" value="HTH_GNTR"/>
    <property type="match status" value="1"/>
</dbReference>
<dbReference type="Pfam" id="PF00392">
    <property type="entry name" value="GntR"/>
    <property type="match status" value="1"/>
</dbReference>
<dbReference type="InterPro" id="IPR015424">
    <property type="entry name" value="PyrdxlP-dep_Trfase"/>
</dbReference>
<keyword evidence="4" id="KW-0238">DNA-binding</keyword>
<dbReference type="AlphaFoldDB" id="A0A916Q730"/>
<evidence type="ECO:0000256" key="5">
    <source>
        <dbReference type="ARBA" id="ARBA00023163"/>
    </source>
</evidence>
<sequence length="464" mass="53477">MLMIELDDRTRQPLYGQIYEQIKKQIQMGDLPQKTKLPSARKLAAYLEVSRNTVDFAYGQLEAEGYIESRPRSGFYVCEVEELAALDIPVETEETEQEDQRVIIPYDFSPSGTDMEYFPYHVWRKLLKEIMINDNSELFQKGDPQGDFELRKSIMYYLRQSRGVHVHADQIIIGAGMENLLFLLRQTFGEGRVVGIENPVYTNACGILRELGFQIRPVSMDQNGLDVEKLQETDANLAYVTPAHQYPTGVVMPAGRRGQLLRWAREKEERYIIEDDYDSEFRYYGKPIPALQGLDQSGKVIYIGTFSKAIAPAIRVGYMVLPPKLLEKYKKNVTAFSCSVSRIDQKVLTLFLAEGHFERHLNRMRNLYKEKHDLLLENIRKNIPGASVSGEGAGVHVIVNFHISEKEKFEQRLRERGVAIYPLSFYYIEGKPQEEQYILGFTRMKKEDMIEGTREIGKVLSTIK</sequence>
<name>A0A916Q730_9FIRM</name>
<feature type="domain" description="HTH gntR-type" evidence="6">
    <location>
        <begin position="12"/>
        <end position="80"/>
    </location>
</feature>
<keyword evidence="2" id="KW-0663">Pyridoxal phosphate</keyword>
<organism evidence="7 8">
    <name type="scientific">Anaerostipes butyraticus</name>
    <dbReference type="NCBI Taxonomy" id="645466"/>
    <lineage>
        <taxon>Bacteria</taxon>
        <taxon>Bacillati</taxon>
        <taxon>Bacillota</taxon>
        <taxon>Clostridia</taxon>
        <taxon>Lachnospirales</taxon>
        <taxon>Lachnospiraceae</taxon>
        <taxon>Anaerostipes</taxon>
    </lineage>
</organism>
<dbReference type="PROSITE" id="PS50949">
    <property type="entry name" value="HTH_GNTR"/>
    <property type="match status" value="1"/>
</dbReference>
<dbReference type="Gene3D" id="1.10.10.10">
    <property type="entry name" value="Winged helix-like DNA-binding domain superfamily/Winged helix DNA-binding domain"/>
    <property type="match status" value="1"/>
</dbReference>
<dbReference type="GO" id="GO:0003677">
    <property type="term" value="F:DNA binding"/>
    <property type="evidence" value="ECO:0007669"/>
    <property type="project" value="UniProtKB-KW"/>
</dbReference>
<dbReference type="CDD" id="cd00609">
    <property type="entry name" value="AAT_like"/>
    <property type="match status" value="1"/>
</dbReference>
<dbReference type="InterPro" id="IPR004839">
    <property type="entry name" value="Aminotransferase_I/II_large"/>
</dbReference>
<dbReference type="Pfam" id="PF00155">
    <property type="entry name" value="Aminotran_1_2"/>
    <property type="match status" value="1"/>
</dbReference>
<dbReference type="SUPFAM" id="SSF46785">
    <property type="entry name" value="Winged helix' DNA-binding domain"/>
    <property type="match status" value="1"/>
</dbReference>
<comment type="caution">
    <text evidence="7">The sequence shown here is derived from an EMBL/GenBank/DDBJ whole genome shotgun (WGS) entry which is preliminary data.</text>
</comment>
<dbReference type="InterPro" id="IPR051446">
    <property type="entry name" value="HTH_trans_reg/aminotransferase"/>
</dbReference>
<keyword evidence="3" id="KW-0805">Transcription regulation</keyword>
<accession>A0A916Q730</accession>
<comment type="similarity">
    <text evidence="1">In the C-terminal section; belongs to the class-I pyridoxal-phosphate-dependent aminotransferase family.</text>
</comment>